<dbReference type="PANTHER" id="PTHR46398">
    <property type="entry name" value="ALPHA/BETA-HYDROLASES SUPERFAMILY PROTEIN"/>
    <property type="match status" value="1"/>
</dbReference>
<proteinExistence type="predicted"/>
<evidence type="ECO:0000313" key="1">
    <source>
        <dbReference type="EMBL" id="KAF3497354.1"/>
    </source>
</evidence>
<name>A0ABQ7AHV5_BRACR</name>
<protein>
    <submittedName>
        <fullName evidence="1">Uncharacterized protein</fullName>
    </submittedName>
</protein>
<gene>
    <name evidence="1" type="ORF">DY000_02053946</name>
</gene>
<accession>A0ABQ7AHV5</accession>
<dbReference type="EMBL" id="QGKV02002055">
    <property type="protein sequence ID" value="KAF3497354.1"/>
    <property type="molecule type" value="Genomic_DNA"/>
</dbReference>
<sequence length="198" mass="22296">MDPVFTTPPSKQWLENGLTVDPFLVEALQNPCHRLTSKLPSLIHITNPNLDIIKLGRFPPVVKTAVPVDGRFEHIVLSCNEHQTTPSFGSNEKLSELSTFHNASVKTVVREWVDSGPFSGRGFAEPLPSSNELGRFPPVVKTAVPVDGRFEHIPMLEKEKRMEIPEKKRMEIPEKQMMERRESVARVPTIMCTFAIVS</sequence>
<dbReference type="PANTHER" id="PTHR46398:SF4">
    <property type="entry name" value="ALPHA_BETA-HYDROLASES SUPERFAMILY PROTEIN"/>
    <property type="match status" value="1"/>
</dbReference>
<comment type="caution">
    <text evidence="1">The sequence shown here is derived from an EMBL/GenBank/DDBJ whole genome shotgun (WGS) entry which is preliminary data.</text>
</comment>
<dbReference type="Proteomes" id="UP000266723">
    <property type="component" value="Unassembled WGS sequence"/>
</dbReference>
<reference evidence="1 2" key="1">
    <citation type="journal article" date="2020" name="BMC Genomics">
        <title>Intraspecific diversification of the crop wild relative Brassica cretica Lam. using demographic model selection.</title>
        <authorList>
            <person name="Kioukis A."/>
            <person name="Michalopoulou V.A."/>
            <person name="Briers L."/>
            <person name="Pirintsos S."/>
            <person name="Studholme D.J."/>
            <person name="Pavlidis P."/>
            <person name="Sarris P.F."/>
        </authorList>
    </citation>
    <scope>NUCLEOTIDE SEQUENCE [LARGE SCALE GENOMIC DNA]</scope>
    <source>
        <strain evidence="2">cv. PFS-1207/04</strain>
    </source>
</reference>
<keyword evidence="2" id="KW-1185">Reference proteome</keyword>
<organism evidence="1 2">
    <name type="scientific">Brassica cretica</name>
    <name type="common">Mustard</name>
    <dbReference type="NCBI Taxonomy" id="69181"/>
    <lineage>
        <taxon>Eukaryota</taxon>
        <taxon>Viridiplantae</taxon>
        <taxon>Streptophyta</taxon>
        <taxon>Embryophyta</taxon>
        <taxon>Tracheophyta</taxon>
        <taxon>Spermatophyta</taxon>
        <taxon>Magnoliopsida</taxon>
        <taxon>eudicotyledons</taxon>
        <taxon>Gunneridae</taxon>
        <taxon>Pentapetalae</taxon>
        <taxon>rosids</taxon>
        <taxon>malvids</taxon>
        <taxon>Brassicales</taxon>
        <taxon>Brassicaceae</taxon>
        <taxon>Brassiceae</taxon>
        <taxon>Brassica</taxon>
    </lineage>
</organism>
<evidence type="ECO:0000313" key="2">
    <source>
        <dbReference type="Proteomes" id="UP000266723"/>
    </source>
</evidence>